<proteinExistence type="predicted"/>
<dbReference type="InterPro" id="IPR057326">
    <property type="entry name" value="KR_dom"/>
</dbReference>
<evidence type="ECO:0000313" key="3">
    <source>
        <dbReference type="EMBL" id="QIS03573.1"/>
    </source>
</evidence>
<reference evidence="3 4" key="1">
    <citation type="journal article" date="2019" name="ACS Chem. Biol.">
        <title>Identification and Mobilization of a Cryptic Antibiotic Biosynthesis Gene Locus from a Human-Pathogenic Nocardia Isolate.</title>
        <authorList>
            <person name="Herisse M."/>
            <person name="Ishida K."/>
            <person name="Porter J.L."/>
            <person name="Howden B."/>
            <person name="Hertweck C."/>
            <person name="Stinear T.P."/>
            <person name="Pidot S.J."/>
        </authorList>
    </citation>
    <scope>NUCLEOTIDE SEQUENCE [LARGE SCALE GENOMIC DNA]</scope>
    <source>
        <strain evidence="3 4">AUSMDU00024985</strain>
    </source>
</reference>
<feature type="domain" description="Ketoreductase" evidence="2">
    <location>
        <begin position="6"/>
        <end position="191"/>
    </location>
</feature>
<dbReference type="SUPFAM" id="SSF51735">
    <property type="entry name" value="NAD(P)-binding Rossmann-fold domains"/>
    <property type="match status" value="1"/>
</dbReference>
<gene>
    <name evidence="3" type="ORF">F5X71_15685</name>
</gene>
<dbReference type="PRINTS" id="PR00080">
    <property type="entry name" value="SDRFAMILY"/>
</dbReference>
<dbReference type="PRINTS" id="PR00081">
    <property type="entry name" value="GDHRDH"/>
</dbReference>
<dbReference type="AlphaFoldDB" id="A0A6G9XRX5"/>
<sequence>MLLQDKVVVVSGIGPGLGRAIAVQSAKAGADVVLASRTESRLTEVAKEISELGRRAVVVPTDINDEAAAINLVQAAQGAFGRVDTLVNNAFAIPPIADLAEVDLDQVRAGFETNVLAALRLTRLFVPALAESKGSVVMINSAVLRHSRRTFGPYKMAKASLLALAQSLATELGPRGIRVNTIAPGYIWADNLKWYFNYLAEQRGITAEQVYAETAETIDLRKLPEPDEIADAVVFFASAMARAITGACLDVNGGEYHH</sequence>
<evidence type="ECO:0000313" key="4">
    <source>
        <dbReference type="Proteomes" id="UP000501705"/>
    </source>
</evidence>
<evidence type="ECO:0000256" key="1">
    <source>
        <dbReference type="ARBA" id="ARBA00023002"/>
    </source>
</evidence>
<protein>
    <submittedName>
        <fullName evidence="3">SDR family oxidoreductase</fullName>
    </submittedName>
</protein>
<keyword evidence="1" id="KW-0560">Oxidoreductase</keyword>
<organism evidence="3 4">
    <name type="scientific">Nocardia brasiliensis</name>
    <dbReference type="NCBI Taxonomy" id="37326"/>
    <lineage>
        <taxon>Bacteria</taxon>
        <taxon>Bacillati</taxon>
        <taxon>Actinomycetota</taxon>
        <taxon>Actinomycetes</taxon>
        <taxon>Mycobacteriales</taxon>
        <taxon>Nocardiaceae</taxon>
        <taxon>Nocardia</taxon>
    </lineage>
</organism>
<dbReference type="PANTHER" id="PTHR43975">
    <property type="entry name" value="ZGC:101858"/>
    <property type="match status" value="1"/>
</dbReference>
<name>A0A6G9XRX5_NOCBR</name>
<dbReference type="InterPro" id="IPR036291">
    <property type="entry name" value="NAD(P)-bd_dom_sf"/>
</dbReference>
<dbReference type="Pfam" id="PF13561">
    <property type="entry name" value="adh_short_C2"/>
    <property type="match status" value="1"/>
</dbReference>
<dbReference type="GO" id="GO:0016491">
    <property type="term" value="F:oxidoreductase activity"/>
    <property type="evidence" value="ECO:0007669"/>
    <property type="project" value="UniProtKB-KW"/>
</dbReference>
<accession>A0A6G9XRX5</accession>
<dbReference type="Gene3D" id="3.40.50.720">
    <property type="entry name" value="NAD(P)-binding Rossmann-like Domain"/>
    <property type="match status" value="1"/>
</dbReference>
<dbReference type="RefSeq" id="WP_167462644.1">
    <property type="nucleotide sequence ID" value="NZ_CP046171.1"/>
</dbReference>
<dbReference type="FunFam" id="3.40.50.720:FF:000084">
    <property type="entry name" value="Short-chain dehydrogenase reductase"/>
    <property type="match status" value="1"/>
</dbReference>
<dbReference type="EMBL" id="CP046171">
    <property type="protein sequence ID" value="QIS03573.1"/>
    <property type="molecule type" value="Genomic_DNA"/>
</dbReference>
<evidence type="ECO:0000259" key="2">
    <source>
        <dbReference type="SMART" id="SM00822"/>
    </source>
</evidence>
<dbReference type="Proteomes" id="UP000501705">
    <property type="component" value="Chromosome"/>
</dbReference>
<dbReference type="PANTHER" id="PTHR43975:SF2">
    <property type="entry name" value="EG:BACR7A4.14 PROTEIN-RELATED"/>
    <property type="match status" value="1"/>
</dbReference>
<dbReference type="InterPro" id="IPR002347">
    <property type="entry name" value="SDR_fam"/>
</dbReference>
<dbReference type="NCBIfam" id="NF005909">
    <property type="entry name" value="PRK07890.1"/>
    <property type="match status" value="1"/>
</dbReference>
<dbReference type="SMART" id="SM00822">
    <property type="entry name" value="PKS_KR"/>
    <property type="match status" value="1"/>
</dbReference>